<evidence type="ECO:0000256" key="1">
    <source>
        <dbReference type="SAM" id="Phobius"/>
    </source>
</evidence>
<feature type="transmembrane region" description="Helical" evidence="1">
    <location>
        <begin position="31"/>
        <end position="49"/>
    </location>
</feature>
<accession>A0A1B6VP75</accession>
<keyword evidence="1" id="KW-1133">Transmembrane helix</keyword>
<dbReference type="EMBL" id="LUTU01000004">
    <property type="protein sequence ID" value="OAJ69021.1"/>
    <property type="molecule type" value="Genomic_DNA"/>
</dbReference>
<proteinExistence type="predicted"/>
<dbReference type="RefSeq" id="WP_157091166.1">
    <property type="nucleotide sequence ID" value="NZ_LUTU01000004.1"/>
</dbReference>
<gene>
    <name evidence="2" type="ORF">A0123_00591</name>
</gene>
<name>A0A1B6VP75_9PROT</name>
<evidence type="ECO:0000313" key="2">
    <source>
        <dbReference type="EMBL" id="OAJ69021.1"/>
    </source>
</evidence>
<sequence>MPMDTCVYITPAWRGANALRWVLRLAIALEYGRPALVSAAIFAGTLYALSGV</sequence>
<reference evidence="2 3" key="1">
    <citation type="submission" date="2016-03" db="EMBL/GenBank/DDBJ databases">
        <title>Draft genome sequence of Gluconobacter cerinus strain CECT 9110.</title>
        <authorList>
            <person name="Sainz F."/>
            <person name="Mas A."/>
            <person name="Torija M.J."/>
        </authorList>
    </citation>
    <scope>NUCLEOTIDE SEQUENCE [LARGE SCALE GENOMIC DNA]</scope>
    <source>
        <strain evidence="2 3">CECT 9110</strain>
    </source>
</reference>
<protein>
    <submittedName>
        <fullName evidence="2">Uncharacterized protein</fullName>
    </submittedName>
</protein>
<keyword evidence="1" id="KW-0812">Transmembrane</keyword>
<dbReference type="Proteomes" id="UP000077786">
    <property type="component" value="Unassembled WGS sequence"/>
</dbReference>
<dbReference type="AlphaFoldDB" id="A0A1B6VP75"/>
<organism evidence="2 3">
    <name type="scientific">Gluconobacter cerinus</name>
    <dbReference type="NCBI Taxonomy" id="38307"/>
    <lineage>
        <taxon>Bacteria</taxon>
        <taxon>Pseudomonadati</taxon>
        <taxon>Pseudomonadota</taxon>
        <taxon>Alphaproteobacteria</taxon>
        <taxon>Acetobacterales</taxon>
        <taxon>Acetobacteraceae</taxon>
        <taxon>Gluconobacter</taxon>
    </lineage>
</organism>
<keyword evidence="1" id="KW-0472">Membrane</keyword>
<evidence type="ECO:0000313" key="3">
    <source>
        <dbReference type="Proteomes" id="UP000077786"/>
    </source>
</evidence>
<dbReference type="PATRIC" id="fig|38307.3.peg.606"/>
<comment type="caution">
    <text evidence="2">The sequence shown here is derived from an EMBL/GenBank/DDBJ whole genome shotgun (WGS) entry which is preliminary data.</text>
</comment>